<accession>A0AAQ4D5H9</accession>
<dbReference type="Proteomes" id="UP001321473">
    <property type="component" value="Unassembled WGS sequence"/>
</dbReference>
<gene>
    <name evidence="1" type="ORF">V5799_004649</name>
</gene>
<evidence type="ECO:0000313" key="1">
    <source>
        <dbReference type="EMBL" id="KAK8757719.1"/>
    </source>
</evidence>
<sequence length="72" mass="8233">MRASVSHEAKFRIRKLSPRLYIYSSWAPEAQVGCVSALRGRETEDLWPSRASNTGLSSFRNLRHCPQLVQDD</sequence>
<proteinExistence type="predicted"/>
<name>A0AAQ4D5H9_AMBAM</name>
<reference evidence="1 2" key="1">
    <citation type="journal article" date="2023" name="Arcadia Sci">
        <title>De novo assembly of a long-read Amblyomma americanum tick genome.</title>
        <authorList>
            <person name="Chou S."/>
            <person name="Poskanzer K.E."/>
            <person name="Rollins M."/>
            <person name="Thuy-Boun P.S."/>
        </authorList>
    </citation>
    <scope>NUCLEOTIDE SEQUENCE [LARGE SCALE GENOMIC DNA]</scope>
    <source>
        <strain evidence="1">F_SG_1</strain>
        <tissue evidence="1">Salivary glands</tissue>
    </source>
</reference>
<comment type="caution">
    <text evidence="1">The sequence shown here is derived from an EMBL/GenBank/DDBJ whole genome shotgun (WGS) entry which is preliminary data.</text>
</comment>
<protein>
    <submittedName>
        <fullName evidence="1">Uncharacterized protein</fullName>
    </submittedName>
</protein>
<dbReference type="EMBL" id="JARKHS020034882">
    <property type="protein sequence ID" value="KAK8757719.1"/>
    <property type="molecule type" value="Genomic_DNA"/>
</dbReference>
<evidence type="ECO:0000313" key="2">
    <source>
        <dbReference type="Proteomes" id="UP001321473"/>
    </source>
</evidence>
<dbReference type="AlphaFoldDB" id="A0AAQ4D5H9"/>
<organism evidence="1 2">
    <name type="scientific">Amblyomma americanum</name>
    <name type="common">Lone star tick</name>
    <dbReference type="NCBI Taxonomy" id="6943"/>
    <lineage>
        <taxon>Eukaryota</taxon>
        <taxon>Metazoa</taxon>
        <taxon>Ecdysozoa</taxon>
        <taxon>Arthropoda</taxon>
        <taxon>Chelicerata</taxon>
        <taxon>Arachnida</taxon>
        <taxon>Acari</taxon>
        <taxon>Parasitiformes</taxon>
        <taxon>Ixodida</taxon>
        <taxon>Ixodoidea</taxon>
        <taxon>Ixodidae</taxon>
        <taxon>Amblyomminae</taxon>
        <taxon>Amblyomma</taxon>
    </lineage>
</organism>
<keyword evidence="2" id="KW-1185">Reference proteome</keyword>